<dbReference type="Pfam" id="PF13399">
    <property type="entry name" value="LytR_C"/>
    <property type="match status" value="1"/>
</dbReference>
<sequence length="185" mass="19305">MAAFPKDQFDDLPEHLDRVGAHRGPKVKGRGWIGFAWAALATGVIVLASLYALSRLNDFQFTLPGAASSSAATTPTAKPTTAIVPVTDPTKIKARKITITVLNGTTTTGLEKQAAAILKKAKWTIGATALASESTIKKTVIYYSVQSNADVAQGVELALGTGSIRFSSAFQGAPITVVLGSDFQG</sequence>
<protein>
    <submittedName>
        <fullName evidence="3">LytR C-terminal domain-containing protein</fullName>
    </submittedName>
</protein>
<dbReference type="InterPro" id="IPR027381">
    <property type="entry name" value="LytR/CpsA/Psr_C"/>
</dbReference>
<evidence type="ECO:0000256" key="1">
    <source>
        <dbReference type="SAM" id="Phobius"/>
    </source>
</evidence>
<accession>A0A7C9TRX4</accession>
<proteinExistence type="predicted"/>
<keyword evidence="4" id="KW-1185">Reference proteome</keyword>
<keyword evidence="1" id="KW-0472">Membrane</keyword>
<dbReference type="Gene3D" id="3.30.70.2390">
    <property type="match status" value="1"/>
</dbReference>
<feature type="domain" description="LytR/CpsA/Psr regulator C-terminal" evidence="2">
    <location>
        <begin position="97"/>
        <end position="183"/>
    </location>
</feature>
<name>A0A7C9TRX4_9MICO</name>
<dbReference type="AlphaFoldDB" id="A0A7C9TRX4"/>
<evidence type="ECO:0000259" key="2">
    <source>
        <dbReference type="Pfam" id="PF13399"/>
    </source>
</evidence>
<gene>
    <name evidence="3" type="ORF">G3T37_13560</name>
</gene>
<keyword evidence="1" id="KW-0812">Transmembrane</keyword>
<dbReference type="RefSeq" id="WP_163474416.1">
    <property type="nucleotide sequence ID" value="NZ_JAAGWZ010000004.1"/>
</dbReference>
<reference evidence="3 4" key="1">
    <citation type="journal article" date="2014" name="Int. J. Syst. Evol. Microbiol.">
        <title>Description of Galbitalea soli gen. nov., sp. nov., and Frondihabitans sucicola sp. nov.</title>
        <authorList>
            <person name="Kim S.J."/>
            <person name="Lim J.M."/>
            <person name="Ahn J.H."/>
            <person name="Weon H.Y."/>
            <person name="Hamada M."/>
            <person name="Suzuki K."/>
            <person name="Ahn T.Y."/>
            <person name="Kwon S.W."/>
        </authorList>
    </citation>
    <scope>NUCLEOTIDE SEQUENCE [LARGE SCALE GENOMIC DNA]</scope>
    <source>
        <strain evidence="3 4">NBRC 108727</strain>
    </source>
</reference>
<organism evidence="3 4">
    <name type="scientific">Galbitalea soli</name>
    <dbReference type="NCBI Taxonomy" id="1268042"/>
    <lineage>
        <taxon>Bacteria</taxon>
        <taxon>Bacillati</taxon>
        <taxon>Actinomycetota</taxon>
        <taxon>Actinomycetes</taxon>
        <taxon>Micrococcales</taxon>
        <taxon>Microbacteriaceae</taxon>
        <taxon>Galbitalea</taxon>
    </lineage>
</organism>
<evidence type="ECO:0000313" key="3">
    <source>
        <dbReference type="EMBL" id="NEM92378.1"/>
    </source>
</evidence>
<feature type="transmembrane region" description="Helical" evidence="1">
    <location>
        <begin position="32"/>
        <end position="53"/>
    </location>
</feature>
<dbReference type="Proteomes" id="UP000479756">
    <property type="component" value="Unassembled WGS sequence"/>
</dbReference>
<keyword evidence="1" id="KW-1133">Transmembrane helix</keyword>
<evidence type="ECO:0000313" key="4">
    <source>
        <dbReference type="Proteomes" id="UP000479756"/>
    </source>
</evidence>
<comment type="caution">
    <text evidence="3">The sequence shown here is derived from an EMBL/GenBank/DDBJ whole genome shotgun (WGS) entry which is preliminary data.</text>
</comment>
<dbReference type="EMBL" id="JAAGWZ010000004">
    <property type="protein sequence ID" value="NEM92378.1"/>
    <property type="molecule type" value="Genomic_DNA"/>
</dbReference>